<comment type="similarity">
    <text evidence="1">Belongs to the 'GDXG' lipolytic enzyme family.</text>
</comment>
<dbReference type="EMBL" id="HG739315">
    <property type="protein sequence ID" value="CDP18391.1"/>
    <property type="molecule type" value="Genomic_DNA"/>
</dbReference>
<evidence type="ECO:0000313" key="3">
    <source>
        <dbReference type="EMBL" id="CDP18391.1"/>
    </source>
</evidence>
<dbReference type="PANTHER" id="PTHR23024">
    <property type="entry name" value="ARYLACETAMIDE DEACETYLASE"/>
    <property type="match status" value="1"/>
</dbReference>
<sequence>MASKSNEILHEFSPLMQVYKDGRVERLVGKDVVAASVDQETGVESKDVQISQELDISARLYLPKKAKQGTKLPLLVYFHGGGFSVESAFSPFYHTYLNAVVAEADVVAVSVNYRLAPEHPLPTAYEDSWIALQWVASHSNGEGPETWLRGYADFDRVFLGGDSAGGNIAHNMALKVGLEKLKGVNVEGIFLNCPYFWGKEPVGSEATRLEKKGHLEASSFLGRSYVEATWHFVYPNTTGLDDPLLNPVMESNLSRLGCRRVLVCVAEKDILKDRGWFYKEALEKSEWAGDVEVVEVAGEDHVFNLFFPKGENALSLLKKLASFINGNGL</sequence>
<keyword evidence="4" id="KW-1185">Reference proteome</keyword>
<dbReference type="SUPFAM" id="SSF53474">
    <property type="entry name" value="alpha/beta-Hydrolases"/>
    <property type="match status" value="1"/>
</dbReference>
<gene>
    <name evidence="3" type="ORF">GSCOC_T00012978001</name>
</gene>
<dbReference type="InterPro" id="IPR050466">
    <property type="entry name" value="Carboxylest/Gibb_receptor"/>
</dbReference>
<evidence type="ECO:0000259" key="2">
    <source>
        <dbReference type="Pfam" id="PF07859"/>
    </source>
</evidence>
<evidence type="ECO:0000313" key="4">
    <source>
        <dbReference type="Proteomes" id="UP000295252"/>
    </source>
</evidence>
<dbReference type="FunCoup" id="A0A068VCB5">
    <property type="interactions" value="333"/>
</dbReference>
<dbReference type="GO" id="GO:0016787">
    <property type="term" value="F:hydrolase activity"/>
    <property type="evidence" value="ECO:0007669"/>
    <property type="project" value="InterPro"/>
</dbReference>
<dbReference type="OrthoDB" id="408631at2759"/>
<accession>A0A068VCB5</accession>
<dbReference type="Proteomes" id="UP000295252">
    <property type="component" value="Chromosome IV"/>
</dbReference>
<proteinExistence type="inferred from homology"/>
<evidence type="ECO:0000256" key="1">
    <source>
        <dbReference type="ARBA" id="ARBA00010515"/>
    </source>
</evidence>
<dbReference type="InterPro" id="IPR029058">
    <property type="entry name" value="AB_hydrolase_fold"/>
</dbReference>
<feature type="domain" description="Alpha/beta hydrolase fold-3" evidence="2">
    <location>
        <begin position="75"/>
        <end position="303"/>
    </location>
</feature>
<dbReference type="InterPro" id="IPR013094">
    <property type="entry name" value="AB_hydrolase_3"/>
</dbReference>
<dbReference type="Gene3D" id="3.40.50.1820">
    <property type="entry name" value="alpha/beta hydrolase"/>
    <property type="match status" value="1"/>
</dbReference>
<dbReference type="InParanoid" id="A0A068VCB5"/>
<dbReference type="PhylomeDB" id="A0A068VCB5"/>
<protein>
    <recommendedName>
        <fullName evidence="2">Alpha/beta hydrolase fold-3 domain-containing protein</fullName>
    </recommendedName>
</protein>
<reference evidence="4" key="1">
    <citation type="journal article" date="2014" name="Science">
        <title>The coffee genome provides insight into the convergent evolution of caffeine biosynthesis.</title>
        <authorList>
            <person name="Denoeud F."/>
            <person name="Carretero-Paulet L."/>
            <person name="Dereeper A."/>
            <person name="Droc G."/>
            <person name="Guyot R."/>
            <person name="Pietrella M."/>
            <person name="Zheng C."/>
            <person name="Alberti A."/>
            <person name="Anthony F."/>
            <person name="Aprea G."/>
            <person name="Aury J.M."/>
            <person name="Bento P."/>
            <person name="Bernard M."/>
            <person name="Bocs S."/>
            <person name="Campa C."/>
            <person name="Cenci A."/>
            <person name="Combes M.C."/>
            <person name="Crouzillat D."/>
            <person name="Da Silva C."/>
            <person name="Daddiego L."/>
            <person name="De Bellis F."/>
            <person name="Dussert S."/>
            <person name="Garsmeur O."/>
            <person name="Gayraud T."/>
            <person name="Guignon V."/>
            <person name="Jahn K."/>
            <person name="Jamilloux V."/>
            <person name="Joet T."/>
            <person name="Labadie K."/>
            <person name="Lan T."/>
            <person name="Leclercq J."/>
            <person name="Lepelley M."/>
            <person name="Leroy T."/>
            <person name="Li L.T."/>
            <person name="Librado P."/>
            <person name="Lopez L."/>
            <person name="Munoz A."/>
            <person name="Noel B."/>
            <person name="Pallavicini A."/>
            <person name="Perrotta G."/>
            <person name="Poncet V."/>
            <person name="Pot D."/>
            <person name="Priyono X."/>
            <person name="Rigoreau M."/>
            <person name="Rouard M."/>
            <person name="Rozas J."/>
            <person name="Tranchant-Dubreuil C."/>
            <person name="VanBuren R."/>
            <person name="Zhang Q."/>
            <person name="Andrade A.C."/>
            <person name="Argout X."/>
            <person name="Bertrand B."/>
            <person name="de Kochko A."/>
            <person name="Graziosi G."/>
            <person name="Henry R.J."/>
            <person name="Jayarama X."/>
            <person name="Ming R."/>
            <person name="Nagai C."/>
            <person name="Rounsley S."/>
            <person name="Sankoff D."/>
            <person name="Giuliano G."/>
            <person name="Albert V.A."/>
            <person name="Wincker P."/>
            <person name="Lashermes P."/>
        </authorList>
    </citation>
    <scope>NUCLEOTIDE SEQUENCE [LARGE SCALE GENOMIC DNA]</scope>
    <source>
        <strain evidence="4">cv. DH200-94</strain>
    </source>
</reference>
<name>A0A068VCB5_COFCA</name>
<dbReference type="PANTHER" id="PTHR23024:SF467">
    <property type="entry name" value="CARBOXYLESTERASE 12-RELATED"/>
    <property type="match status" value="1"/>
</dbReference>
<dbReference type="OMA" id="WAAIQWI"/>
<dbReference type="AlphaFoldDB" id="A0A068VCB5"/>
<dbReference type="Pfam" id="PF07859">
    <property type="entry name" value="Abhydrolase_3"/>
    <property type="match status" value="1"/>
</dbReference>
<dbReference type="Gramene" id="CDP18391">
    <property type="protein sequence ID" value="CDP18391"/>
    <property type="gene ID" value="GSCOC_T00012978001"/>
</dbReference>
<dbReference type="STRING" id="49390.A0A068VCB5"/>
<organism evidence="3 4">
    <name type="scientific">Coffea canephora</name>
    <name type="common">Robusta coffee</name>
    <dbReference type="NCBI Taxonomy" id="49390"/>
    <lineage>
        <taxon>Eukaryota</taxon>
        <taxon>Viridiplantae</taxon>
        <taxon>Streptophyta</taxon>
        <taxon>Embryophyta</taxon>
        <taxon>Tracheophyta</taxon>
        <taxon>Spermatophyta</taxon>
        <taxon>Magnoliopsida</taxon>
        <taxon>eudicotyledons</taxon>
        <taxon>Gunneridae</taxon>
        <taxon>Pentapetalae</taxon>
        <taxon>asterids</taxon>
        <taxon>lamiids</taxon>
        <taxon>Gentianales</taxon>
        <taxon>Rubiaceae</taxon>
        <taxon>Ixoroideae</taxon>
        <taxon>Gardenieae complex</taxon>
        <taxon>Bertiereae - Coffeeae clade</taxon>
        <taxon>Coffeeae</taxon>
        <taxon>Coffea</taxon>
    </lineage>
</organism>